<feature type="domain" description="Bacterial alpha-L-rhamnosidase N-terminal" evidence="5">
    <location>
        <begin position="46"/>
        <end position="205"/>
    </location>
</feature>
<dbReference type="InterPro" id="IPR035398">
    <property type="entry name" value="Bac_rhamnosid_C"/>
</dbReference>
<dbReference type="GO" id="GO:0005975">
    <property type="term" value="P:carbohydrate metabolic process"/>
    <property type="evidence" value="ECO:0007669"/>
    <property type="project" value="InterPro"/>
</dbReference>
<dbReference type="OrthoDB" id="9761045at2"/>
<dbReference type="Proteomes" id="UP000199103">
    <property type="component" value="Chromosome I"/>
</dbReference>
<dbReference type="InterPro" id="IPR016007">
    <property type="entry name" value="Alpha_rhamnosid"/>
</dbReference>
<dbReference type="STRING" id="630515.SAMN04489812_4145"/>
<dbReference type="InterPro" id="IPR035396">
    <property type="entry name" value="Bac_rhamnosid6H"/>
</dbReference>
<feature type="domain" description="Alpha-L-rhamnosidase C-terminal" evidence="7">
    <location>
        <begin position="657"/>
        <end position="726"/>
    </location>
</feature>
<evidence type="ECO:0000256" key="3">
    <source>
        <dbReference type="ARBA" id="ARBA00022801"/>
    </source>
</evidence>
<dbReference type="RefSeq" id="WP_091527304.1">
    <property type="nucleotide sequence ID" value="NZ_LT629772.1"/>
</dbReference>
<dbReference type="Pfam" id="PF08531">
    <property type="entry name" value="Bac_rhamnosid_N"/>
    <property type="match status" value="1"/>
</dbReference>
<accession>A0A1H1XM43</accession>
<dbReference type="InterPro" id="IPR012341">
    <property type="entry name" value="6hp_glycosidase-like_sf"/>
</dbReference>
<dbReference type="Pfam" id="PF05592">
    <property type="entry name" value="Bac_rhamnosid"/>
    <property type="match status" value="1"/>
</dbReference>
<dbReference type="AlphaFoldDB" id="A0A1H1XM43"/>
<dbReference type="PANTHER" id="PTHR33307:SF6">
    <property type="entry name" value="ALPHA-RHAMNOSIDASE (EUROFUNG)-RELATED"/>
    <property type="match status" value="1"/>
</dbReference>
<reference evidence="8 9" key="1">
    <citation type="submission" date="2016-10" db="EMBL/GenBank/DDBJ databases">
        <authorList>
            <person name="de Groot N.N."/>
        </authorList>
    </citation>
    <scope>NUCLEOTIDE SEQUENCE [LARGE SCALE GENOMIC DNA]</scope>
    <source>
        <strain evidence="8 9">DSM 21800</strain>
    </source>
</reference>
<evidence type="ECO:0000256" key="2">
    <source>
        <dbReference type="ARBA" id="ARBA00012652"/>
    </source>
</evidence>
<dbReference type="EMBL" id="LT629772">
    <property type="protein sequence ID" value="SDT10270.1"/>
    <property type="molecule type" value="Genomic_DNA"/>
</dbReference>
<dbReference type="Pfam" id="PF17389">
    <property type="entry name" value="Bac_rhamnosid6H"/>
    <property type="match status" value="1"/>
</dbReference>
<dbReference type="InterPro" id="IPR013737">
    <property type="entry name" value="Bac_rhamnosid_N"/>
</dbReference>
<evidence type="ECO:0000259" key="7">
    <source>
        <dbReference type="Pfam" id="PF17390"/>
    </source>
</evidence>
<dbReference type="InterPro" id="IPR008928">
    <property type="entry name" value="6-hairpin_glycosidase_sf"/>
</dbReference>
<dbReference type="GO" id="GO:0030596">
    <property type="term" value="F:alpha-L-rhamnosidase activity"/>
    <property type="evidence" value="ECO:0007669"/>
    <property type="project" value="UniProtKB-EC"/>
</dbReference>
<organism evidence="8 9">
    <name type="scientific">Microlunatus soli</name>
    <dbReference type="NCBI Taxonomy" id="630515"/>
    <lineage>
        <taxon>Bacteria</taxon>
        <taxon>Bacillati</taxon>
        <taxon>Actinomycetota</taxon>
        <taxon>Actinomycetes</taxon>
        <taxon>Propionibacteriales</taxon>
        <taxon>Propionibacteriaceae</taxon>
        <taxon>Microlunatus</taxon>
    </lineage>
</organism>
<dbReference type="Gene3D" id="1.50.10.10">
    <property type="match status" value="1"/>
</dbReference>
<evidence type="ECO:0000256" key="1">
    <source>
        <dbReference type="ARBA" id="ARBA00001445"/>
    </source>
</evidence>
<dbReference type="Gene3D" id="2.60.120.260">
    <property type="entry name" value="Galactose-binding domain-like"/>
    <property type="match status" value="2"/>
</dbReference>
<dbReference type="EC" id="3.2.1.40" evidence="2"/>
<keyword evidence="3" id="KW-0378">Hydrolase</keyword>
<name>A0A1H1XM43_9ACTN</name>
<dbReference type="Pfam" id="PF17390">
    <property type="entry name" value="Bac_rhamnosid_C"/>
    <property type="match status" value="1"/>
</dbReference>
<gene>
    <name evidence="8" type="ORF">SAMN04489812_4145</name>
</gene>
<evidence type="ECO:0000259" key="6">
    <source>
        <dbReference type="Pfam" id="PF17389"/>
    </source>
</evidence>
<feature type="domain" description="Alpha-L-rhamnosidase concanavalin-like" evidence="4">
    <location>
        <begin position="218"/>
        <end position="315"/>
    </location>
</feature>
<evidence type="ECO:0000259" key="4">
    <source>
        <dbReference type="Pfam" id="PF05592"/>
    </source>
</evidence>
<evidence type="ECO:0000313" key="9">
    <source>
        <dbReference type="Proteomes" id="UP000199103"/>
    </source>
</evidence>
<protein>
    <recommendedName>
        <fullName evidence="2">alpha-L-rhamnosidase</fullName>
        <ecNumber evidence="2">3.2.1.40</ecNumber>
    </recommendedName>
</protein>
<comment type="catalytic activity">
    <reaction evidence="1">
        <text>Hydrolysis of terminal non-reducing alpha-L-rhamnose residues in alpha-L-rhamnosides.</text>
        <dbReference type="EC" id="3.2.1.40"/>
    </reaction>
</comment>
<sequence length="753" mass="82706">MTSPYGDDAAAAFPQQAEWIAAPTPTNRADRFRAPILTRAIAVDGDVQQATLTVCGLGLQHVTLDGEPVNDHRLDPPFTDFDHRVLYVSSDVTSRLTAGDHELSIMLGRGFFALPTENVWHWHRAPWTGELRAIAELEVHYTDGRTVIVGTDRDWTATRSRIGYDCYYAGESYDATLAIPDPVPVVGAEAPRGRLQPTDHEPIRVTWQGKPTWQQVGESWVADFGRTIAGWVGLRSAQRAGAEVRISYAEKLTDDGRCAPVNEHVTGDRFQVDSYIGDGTADQQWEPLFSYKGYRYVQLDGLSHPPTDETLIGYAAHNDVTRVGNFSSDVPLFETFVDAMARTIENNLHHIPTDTPMYEKNGWTGDAQVGAVSMMSLFDLRGFLIKWLGDLRDAQRPDGWLPVIVPSAGWGFTDLAPSPEWTTVYPHLLREVYRRYGDRELVVDHWPSVLRYLDWELSKLVDGCAVSALGDYLQPGTNGLGPDDSGVTASSLLIRALRDTAELAGVIGEGDDQQRLLQAAASLAEAMNARYLDRDRGRYEVGPVYSQTSNAVPLALGLVPADQEAAVVANLVADIEDRDDHLHVGCIGANLVLRALTEHGHGELAVRVARQTSYPSWGYWFAEGADTMWEMWETTARSRDHYFHGTVVQWLFEDVAGLRCGDHGWQTMTVRPQPVGGLSHAAYGIDTVRGRAAVDWRRDGDTFDLSVDVPPGCTAAVSVPGRDVTVTAGSATESADATLTVGAGHAEFRSTLP</sequence>
<proteinExistence type="predicted"/>
<dbReference type="SUPFAM" id="SSF48208">
    <property type="entry name" value="Six-hairpin glycosidases"/>
    <property type="match status" value="1"/>
</dbReference>
<dbReference type="Gene3D" id="2.60.420.10">
    <property type="entry name" value="Maltose phosphorylase, domain 3"/>
    <property type="match status" value="1"/>
</dbReference>
<dbReference type="InterPro" id="IPR008902">
    <property type="entry name" value="Rhamnosid_concanavalin"/>
</dbReference>
<evidence type="ECO:0000313" key="8">
    <source>
        <dbReference type="EMBL" id="SDT10270.1"/>
    </source>
</evidence>
<evidence type="ECO:0000259" key="5">
    <source>
        <dbReference type="Pfam" id="PF08531"/>
    </source>
</evidence>
<dbReference type="PANTHER" id="PTHR33307">
    <property type="entry name" value="ALPHA-RHAMNOSIDASE (EUROFUNG)"/>
    <property type="match status" value="1"/>
</dbReference>
<keyword evidence="9" id="KW-1185">Reference proteome</keyword>
<feature type="domain" description="Alpha-L-rhamnosidase six-hairpin glycosidase" evidence="6">
    <location>
        <begin position="322"/>
        <end position="655"/>
    </location>
</feature>